<reference evidence="1 2" key="1">
    <citation type="journal article" date="2019" name="Sci. Rep.">
        <title>Differences in resource use lead to coexistence of seed-transmitted microbial populations.</title>
        <authorList>
            <person name="Torres-Cortes G."/>
            <person name="Garcia B.J."/>
            <person name="Compant S."/>
            <person name="Rezki S."/>
            <person name="Jones P."/>
            <person name="Preveaux A."/>
            <person name="Briand M."/>
            <person name="Roulet A."/>
            <person name="Bouchez O."/>
            <person name="Jacobson D."/>
            <person name="Barret M."/>
        </authorList>
    </citation>
    <scope>NUCLEOTIDE SEQUENCE [LARGE SCALE GENOMIC DNA]</scope>
    <source>
        <strain evidence="1 2">CFBP13530</strain>
    </source>
</reference>
<dbReference type="EMBL" id="QGAL01000002">
    <property type="protein sequence ID" value="TKK20189.1"/>
    <property type="molecule type" value="Genomic_DNA"/>
</dbReference>
<proteinExistence type="predicted"/>
<organism evidence="1 2">
    <name type="scientific">Enterobacter cancerogenus</name>
    <dbReference type="NCBI Taxonomy" id="69218"/>
    <lineage>
        <taxon>Bacteria</taxon>
        <taxon>Pseudomonadati</taxon>
        <taxon>Pseudomonadota</taxon>
        <taxon>Gammaproteobacteria</taxon>
        <taxon>Enterobacterales</taxon>
        <taxon>Enterobacteriaceae</taxon>
        <taxon>Enterobacter</taxon>
        <taxon>Enterobacter cloacae complex</taxon>
    </lineage>
</organism>
<sequence length="323" mass="33730">MPSGLLIDLNDGGKPMEITAGLRCPSYGGAITGGLGKSTTATVSGYVAGSTVLFIPSETVISDYGIFMLQSVSISGATVTQKWSGASSPGLPNPAQVAFSGTIWQILPASQSSNIGLLIASSTDFTSITSASSVGMCIYKARVTVGTSGWNTPVIAGFDRSKYLVCCKWNSPYTLDYNGSRLMFLNDGSNTTDQPMTGTVDVVIFAGGVAPVPANPGLNIYNAAGQCTFSTAKRPFVFTGNNLTPSTTAQTVPGGGYVPVGRFGLRVPSYSSGQRINHYHYGLVMQNGTLRVGRGAYVGWSDRQLANQGVTPISLPVIPDMYV</sequence>
<evidence type="ECO:0008006" key="3">
    <source>
        <dbReference type="Google" id="ProtNLM"/>
    </source>
</evidence>
<evidence type="ECO:0000313" key="1">
    <source>
        <dbReference type="EMBL" id="TKK20189.1"/>
    </source>
</evidence>
<gene>
    <name evidence="1" type="ORF">EcCFBP13530_06455</name>
</gene>
<dbReference type="AlphaFoldDB" id="A0AB38P618"/>
<dbReference type="Pfam" id="PF20051">
    <property type="entry name" value="DUF6453"/>
    <property type="match status" value="1"/>
</dbReference>
<dbReference type="RefSeq" id="WP_137272167.1">
    <property type="nucleotide sequence ID" value="NZ_QGAL01000002.1"/>
</dbReference>
<accession>A0AB38P618</accession>
<protein>
    <recommendedName>
        <fullName evidence="3">Minor tail protein</fullName>
    </recommendedName>
</protein>
<dbReference type="InterPro" id="IPR045604">
    <property type="entry name" value="DUF6453"/>
</dbReference>
<name>A0AB38P618_9ENTR</name>
<comment type="caution">
    <text evidence="1">The sequence shown here is derived from an EMBL/GenBank/DDBJ whole genome shotgun (WGS) entry which is preliminary data.</text>
</comment>
<evidence type="ECO:0000313" key="2">
    <source>
        <dbReference type="Proteomes" id="UP000306327"/>
    </source>
</evidence>
<dbReference type="Proteomes" id="UP000306327">
    <property type="component" value="Unassembled WGS sequence"/>
</dbReference>